<evidence type="ECO:0000313" key="3">
    <source>
        <dbReference type="EMBL" id="KAK5956920.1"/>
    </source>
</evidence>
<feature type="transmembrane region" description="Helical" evidence="2">
    <location>
        <begin position="114"/>
        <end position="131"/>
    </location>
</feature>
<name>A0AAN8EMD2_9EURO</name>
<evidence type="ECO:0000256" key="2">
    <source>
        <dbReference type="SAM" id="Phobius"/>
    </source>
</evidence>
<feature type="region of interest" description="Disordered" evidence="1">
    <location>
        <begin position="1"/>
        <end position="27"/>
    </location>
</feature>
<keyword evidence="4" id="KW-1185">Reference proteome</keyword>
<reference evidence="3 4" key="1">
    <citation type="submission" date="2022-12" db="EMBL/GenBank/DDBJ databases">
        <title>Genomic features and morphological characterization of a novel Knufia sp. strain isolated from spacecraft assembly facility.</title>
        <authorList>
            <person name="Teixeira M."/>
            <person name="Chander A.M."/>
            <person name="Stajich J.E."/>
            <person name="Venkateswaran K."/>
        </authorList>
    </citation>
    <scope>NUCLEOTIDE SEQUENCE [LARGE SCALE GENOMIC DNA]</scope>
    <source>
        <strain evidence="3 4">FJI-L2-BK-P2</strain>
    </source>
</reference>
<feature type="transmembrane region" description="Helical" evidence="2">
    <location>
        <begin position="83"/>
        <end position="108"/>
    </location>
</feature>
<organism evidence="3 4">
    <name type="scientific">Knufia fluminis</name>
    <dbReference type="NCBI Taxonomy" id="191047"/>
    <lineage>
        <taxon>Eukaryota</taxon>
        <taxon>Fungi</taxon>
        <taxon>Dikarya</taxon>
        <taxon>Ascomycota</taxon>
        <taxon>Pezizomycotina</taxon>
        <taxon>Eurotiomycetes</taxon>
        <taxon>Chaetothyriomycetidae</taxon>
        <taxon>Chaetothyriales</taxon>
        <taxon>Trichomeriaceae</taxon>
        <taxon>Knufia</taxon>
    </lineage>
</organism>
<sequence>MAPSRGTHPPISHTTSTPSDEKALTQQSNSALANAKRNFTYLISPTSTTTSTRPTRLRTRALLRTLRYISQFILWRLVRWAKYAAVGALVAGIGATAFGSVITGAAWIAAPPTIGVSVMASVIWGVGKFAARRLHRRWEREGGDVGHERREMEEMEGSSVRREGAYGVDVGPRVMPW</sequence>
<dbReference type="Proteomes" id="UP001316803">
    <property type="component" value="Unassembled WGS sequence"/>
</dbReference>
<evidence type="ECO:0000256" key="1">
    <source>
        <dbReference type="SAM" id="MobiDB-lite"/>
    </source>
</evidence>
<evidence type="ECO:0000313" key="4">
    <source>
        <dbReference type="Proteomes" id="UP001316803"/>
    </source>
</evidence>
<protein>
    <submittedName>
        <fullName evidence="3">Uncharacterized protein</fullName>
    </submittedName>
</protein>
<gene>
    <name evidence="3" type="ORF">OHC33_002409</name>
</gene>
<keyword evidence="2" id="KW-1133">Transmembrane helix</keyword>
<accession>A0AAN8EMD2</accession>
<keyword evidence="2" id="KW-0812">Transmembrane</keyword>
<dbReference type="AlphaFoldDB" id="A0AAN8EMD2"/>
<feature type="compositionally biased region" description="Low complexity" evidence="1">
    <location>
        <begin position="7"/>
        <end position="18"/>
    </location>
</feature>
<comment type="caution">
    <text evidence="3">The sequence shown here is derived from an EMBL/GenBank/DDBJ whole genome shotgun (WGS) entry which is preliminary data.</text>
</comment>
<proteinExistence type="predicted"/>
<keyword evidence="2" id="KW-0472">Membrane</keyword>
<dbReference type="EMBL" id="JAKLMC020000004">
    <property type="protein sequence ID" value="KAK5956920.1"/>
    <property type="molecule type" value="Genomic_DNA"/>
</dbReference>